<comment type="caution">
    <text evidence="2">The sequence shown here is derived from an EMBL/GenBank/DDBJ whole genome shotgun (WGS) entry which is preliminary data.</text>
</comment>
<dbReference type="InterPro" id="IPR000600">
    <property type="entry name" value="ROK"/>
</dbReference>
<dbReference type="SUPFAM" id="SSF53067">
    <property type="entry name" value="Actin-like ATPase domain"/>
    <property type="match status" value="1"/>
</dbReference>
<evidence type="ECO:0000313" key="2">
    <source>
        <dbReference type="EMBL" id="KAE9629412.1"/>
    </source>
</evidence>
<proteinExistence type="inferred from homology"/>
<dbReference type="EMBL" id="WSFO01000007">
    <property type="protein sequence ID" value="KAE9629412.1"/>
    <property type="molecule type" value="Genomic_DNA"/>
</dbReference>
<dbReference type="Proteomes" id="UP000441586">
    <property type="component" value="Unassembled WGS sequence"/>
</dbReference>
<protein>
    <submittedName>
        <fullName evidence="2">ROK family protein</fullName>
    </submittedName>
</protein>
<dbReference type="PANTHER" id="PTHR18964:SF149">
    <property type="entry name" value="BIFUNCTIONAL UDP-N-ACETYLGLUCOSAMINE 2-EPIMERASE_N-ACETYLMANNOSAMINE KINASE"/>
    <property type="match status" value="1"/>
</dbReference>
<dbReference type="InterPro" id="IPR049874">
    <property type="entry name" value="ROK_cs"/>
</dbReference>
<evidence type="ECO:0000313" key="3">
    <source>
        <dbReference type="Proteomes" id="UP000441586"/>
    </source>
</evidence>
<comment type="similarity">
    <text evidence="1">Belongs to the ROK (NagC/XylR) family.</text>
</comment>
<evidence type="ECO:0000256" key="1">
    <source>
        <dbReference type="ARBA" id="ARBA00006479"/>
    </source>
</evidence>
<gene>
    <name evidence="2" type="ORF">GP644_12910</name>
</gene>
<dbReference type="Gene3D" id="3.30.420.40">
    <property type="match status" value="2"/>
</dbReference>
<dbReference type="PROSITE" id="PS01125">
    <property type="entry name" value="ROK"/>
    <property type="match status" value="1"/>
</dbReference>
<dbReference type="SUPFAM" id="SSF46785">
    <property type="entry name" value="Winged helix' DNA-binding domain"/>
    <property type="match status" value="1"/>
</dbReference>
<dbReference type="Gene3D" id="1.10.10.10">
    <property type="entry name" value="Winged helix-like DNA-binding domain superfamily/Winged helix DNA-binding domain"/>
    <property type="match status" value="1"/>
</dbReference>
<accession>A0A6A4RAY3</accession>
<organism evidence="2 3">
    <name type="scientific">Parasedimentitalea maritima</name>
    <dbReference type="NCBI Taxonomy" id="2578117"/>
    <lineage>
        <taxon>Bacteria</taxon>
        <taxon>Pseudomonadati</taxon>
        <taxon>Pseudomonadota</taxon>
        <taxon>Alphaproteobacteria</taxon>
        <taxon>Rhodobacterales</taxon>
        <taxon>Paracoccaceae</taxon>
        <taxon>Parasedimentitalea</taxon>
    </lineage>
</organism>
<dbReference type="PANTHER" id="PTHR18964">
    <property type="entry name" value="ROK (REPRESSOR, ORF, KINASE) FAMILY"/>
    <property type="match status" value="1"/>
</dbReference>
<dbReference type="AlphaFoldDB" id="A0A6A4RAY3"/>
<dbReference type="CDD" id="cd24073">
    <property type="entry name" value="ASKHA_ATPase_ROK_CYANR"/>
    <property type="match status" value="1"/>
</dbReference>
<dbReference type="InterPro" id="IPR043129">
    <property type="entry name" value="ATPase_NBD"/>
</dbReference>
<dbReference type="Pfam" id="PF00480">
    <property type="entry name" value="ROK"/>
    <property type="match status" value="1"/>
</dbReference>
<sequence length="405" mass="43780">MVKENRLSHSGEQRESGKQQVIDTIRAAGSIARIDISTATRVSPATVTAITAELIDVGLIEEIVPDVPRQEAKRGRPRVALKIRGDAHRIAGIKVSHRVISVVLLDFEGNDIIDHEMSLQQACMPVSQLCTEIMDALAQACSKGGFEISTISGIGVGLAGLVDAKRNFVYWSSSLDERNVDFGAHLAQHTPCPIFIDNDANLVAKAEHLFGKGQNVSDFVVITIEHGVGMGIVINNEIYRGSRGCGAEFGHTKVQLEGALCQCGQRGCLEAYVGDYALLREANITNGGVGHRDLGQLVEAAQSGDQMACSIFDRAGRMFAMGLANVVNVFDPKLIILSGARLSFDYLYSKQVIQEMQRWVVQVDAPPPEVLVHSWGDLMWAKGAAAYAIEEVSALAIRELASSEK</sequence>
<name>A0A6A4RAY3_9RHOB</name>
<dbReference type="InterPro" id="IPR036390">
    <property type="entry name" value="WH_DNA-bd_sf"/>
</dbReference>
<reference evidence="2 3" key="1">
    <citation type="submission" date="2019-12" db="EMBL/GenBank/DDBJ databases">
        <authorList>
            <person name="Zhang Y.-J."/>
        </authorList>
    </citation>
    <scope>NUCLEOTIDE SEQUENCE [LARGE SCALE GENOMIC DNA]</scope>
    <source>
        <strain evidence="2 3">H18S-6</strain>
    </source>
</reference>
<dbReference type="InterPro" id="IPR036388">
    <property type="entry name" value="WH-like_DNA-bd_sf"/>
</dbReference>